<accession>A0ABP1HHJ0</accession>
<comment type="caution">
    <text evidence="1">The sequence shown here is derived from an EMBL/GenBank/DDBJ whole genome shotgun (WGS) entry which is preliminary data.</text>
</comment>
<proteinExistence type="predicted"/>
<reference evidence="1 2" key="1">
    <citation type="submission" date="2024-07" db="EMBL/GenBank/DDBJ databases">
        <authorList>
            <person name="Akdeniz Z."/>
        </authorList>
    </citation>
    <scope>NUCLEOTIDE SEQUENCE [LARGE SCALE GENOMIC DNA]</scope>
</reference>
<evidence type="ECO:0000313" key="1">
    <source>
        <dbReference type="EMBL" id="CAL5992235.1"/>
    </source>
</evidence>
<sequence length="105" mass="12361">MRVIVSSELSFEISCPLHFTPCLLRTRQSLLFICRPWSDVLEITEHLWSNFAVPLETGNGAGLSRRWMVQESGPERLFDGHCFKLFYVCHLFIYVVIENYFIYCH</sequence>
<dbReference type="Proteomes" id="UP001642409">
    <property type="component" value="Unassembled WGS sequence"/>
</dbReference>
<organism evidence="1 2">
    <name type="scientific">Hexamita inflata</name>
    <dbReference type="NCBI Taxonomy" id="28002"/>
    <lineage>
        <taxon>Eukaryota</taxon>
        <taxon>Metamonada</taxon>
        <taxon>Diplomonadida</taxon>
        <taxon>Hexamitidae</taxon>
        <taxon>Hexamitinae</taxon>
        <taxon>Hexamita</taxon>
    </lineage>
</organism>
<protein>
    <submittedName>
        <fullName evidence="1">Hypothetical_protein</fullName>
    </submittedName>
</protein>
<gene>
    <name evidence="1" type="ORF">HINF_LOCUS12484</name>
</gene>
<evidence type="ECO:0000313" key="2">
    <source>
        <dbReference type="Proteomes" id="UP001642409"/>
    </source>
</evidence>
<keyword evidence="2" id="KW-1185">Reference proteome</keyword>
<dbReference type="EMBL" id="CAXDID020000028">
    <property type="protein sequence ID" value="CAL5992235.1"/>
    <property type="molecule type" value="Genomic_DNA"/>
</dbReference>
<name>A0ABP1HHJ0_9EUKA</name>